<keyword evidence="5 10" id="KW-1029">Fimbrium biogenesis</keyword>
<dbReference type="InterPro" id="IPR043142">
    <property type="entry name" value="PapC-like_C_sf"/>
</dbReference>
<evidence type="ECO:0000259" key="12">
    <source>
        <dbReference type="Pfam" id="PF13954"/>
    </source>
</evidence>
<keyword evidence="4" id="KW-1134">Transmembrane beta strand</keyword>
<dbReference type="InterPro" id="IPR025885">
    <property type="entry name" value="PapC_N"/>
</dbReference>
<evidence type="ECO:0000256" key="8">
    <source>
        <dbReference type="ARBA" id="ARBA00023136"/>
    </source>
</evidence>
<evidence type="ECO:0000256" key="6">
    <source>
        <dbReference type="ARBA" id="ARBA00022692"/>
    </source>
</evidence>
<evidence type="ECO:0000256" key="10">
    <source>
        <dbReference type="RuleBase" id="RU003884"/>
    </source>
</evidence>
<dbReference type="GO" id="GO:0009279">
    <property type="term" value="C:cell outer membrane"/>
    <property type="evidence" value="ECO:0007669"/>
    <property type="project" value="UniProtKB-SubCell"/>
</dbReference>
<dbReference type="Gene3D" id="2.60.40.2610">
    <property type="entry name" value="Outer membrane usher protein FimD, plug domain"/>
    <property type="match status" value="1"/>
</dbReference>
<feature type="domain" description="PapC-like C-terminal" evidence="11">
    <location>
        <begin position="768"/>
        <end position="828"/>
    </location>
</feature>
<dbReference type="PANTHER" id="PTHR30451:SF21">
    <property type="entry name" value="FIMBRIAL USHER DOMAIN-CONTAINING PROTEIN YDET-RELATED"/>
    <property type="match status" value="1"/>
</dbReference>
<organism evidence="13">
    <name type="scientific">Salmonella enterica subsp. salamae</name>
    <dbReference type="NCBI Taxonomy" id="59202"/>
    <lineage>
        <taxon>Bacteria</taxon>
        <taxon>Pseudomonadati</taxon>
        <taxon>Pseudomonadota</taxon>
        <taxon>Gammaproteobacteria</taxon>
        <taxon>Enterobacterales</taxon>
        <taxon>Enterobacteriaceae</taxon>
        <taxon>Salmonella</taxon>
    </lineage>
</organism>
<reference evidence="13" key="1">
    <citation type="submission" date="2019-07" db="EMBL/GenBank/DDBJ databases">
        <authorList>
            <person name="Ashton P.M."/>
            <person name="Dallman T."/>
            <person name="Nair S."/>
            <person name="De Pinna E."/>
            <person name="Peters T."/>
            <person name="Grant K."/>
        </authorList>
    </citation>
    <scope>NUCLEOTIDE SEQUENCE [LARGE SCALE GENOMIC DNA]</scope>
    <source>
        <strain evidence="13">107213</strain>
    </source>
</reference>
<proteinExistence type="inferred from homology"/>
<evidence type="ECO:0000259" key="11">
    <source>
        <dbReference type="Pfam" id="PF13953"/>
    </source>
</evidence>
<evidence type="ECO:0000256" key="3">
    <source>
        <dbReference type="ARBA" id="ARBA00022448"/>
    </source>
</evidence>
<keyword evidence="8 10" id="KW-0472">Membrane</keyword>
<dbReference type="AlphaFoldDB" id="A0A5Y2S8I1"/>
<evidence type="ECO:0000256" key="9">
    <source>
        <dbReference type="ARBA" id="ARBA00023237"/>
    </source>
</evidence>
<dbReference type="GO" id="GO:0009297">
    <property type="term" value="P:pilus assembly"/>
    <property type="evidence" value="ECO:0007669"/>
    <property type="project" value="InterPro"/>
</dbReference>
<comment type="subcellular location">
    <subcellularLocation>
        <location evidence="1 10">Cell outer membrane</location>
        <topology evidence="1 10">Multi-pass membrane protein</topology>
    </subcellularLocation>
</comment>
<dbReference type="Proteomes" id="UP000839746">
    <property type="component" value="Unassembled WGS sequence"/>
</dbReference>
<name>A0A5Y2S8I1_SALER</name>
<evidence type="ECO:0000256" key="1">
    <source>
        <dbReference type="ARBA" id="ARBA00004571"/>
    </source>
</evidence>
<feature type="domain" description="PapC N-terminal" evidence="12">
    <location>
        <begin position="28"/>
        <end position="177"/>
    </location>
</feature>
<dbReference type="InterPro" id="IPR000015">
    <property type="entry name" value="Fimb_usher"/>
</dbReference>
<sequence>MKKTAYPVAALVLQAILGNFTVIGSTWFPPELLNGGTEADLSVFTGEGQQAPGVYTVDVYLNGERIFHEELFFRRATGEDPEADNTGKVVRDRTGLKACLTRQHLKQLEIPTPATPSGTACLSLAQLIPGAFTVFDFSRMRLNVSIPQAALKRRVKGEISPERWDDGITAFLLNWRADGSHSYGGEGKRSSSFFSLNSGFNTGPWRLRDERTWRHEESRHRSSSEWQHVSSYIERAIAPLRSQLLIGDSRTRDSLFDSLGFRGVQLSTDADMYPDSIRYFAPVIRGTAYSNAQVIVRQRGYIVYQTAVPPGDFILDDLSVAGGGDLSVTVEEADGTARTFTVPYTTLPVLVREGHQRYSLTAGRLQSASERYDHPFFLQGSLKKGLPAGVTAYGGTQVSGKYLSALAGVGASLGVIGGLSADLIYARSTLADDSRYFGHSLRLLYAKTFESTGTSLDLAGYRYSSEGFHSLEETALKNMKGWLYPREEQGFSGYYNLQRTKKQRIDSSVTQSLGRLGSLWLNGRRLSYRGGHGSDLALTAGFNSSVGRVSYGASYGWQQGGDRQRTDRQVSFWMGVPLDGLMSSRGARQVQASFSASQDGSGRANLRAGLSGSTLLDDSLSWRLSMGGNREGGRTGDADVNLTGRYGQVRLGYSQAPGYRTLSYGGSGAVVLHGEGITAGQYLGESSVLLIAPEAGGARVENERGVRLNSRGQALKPAISAWRENRISLDVSGLEDDVDATRAMIKKVPTRGAIVRAEFSASRGKRVLMTLYYRGKPVPFGSMVSAGKNSGIVGDGGQVYLRLPPAGTLRVQWGTTADQQCTVNYRLNAPDKRQPVIRIKETCHKTEEKAVNQSVNY</sequence>
<dbReference type="InterPro" id="IPR018030">
    <property type="entry name" value="Fimbrial_membr_usher_CS"/>
</dbReference>
<comment type="similarity">
    <text evidence="2 10">Belongs to the fimbrial export usher family.</text>
</comment>
<dbReference type="Gene3D" id="2.60.40.2070">
    <property type="match status" value="1"/>
</dbReference>
<comment type="caution">
    <text evidence="13">The sequence shown here is derived from an EMBL/GenBank/DDBJ whole genome shotgun (WGS) entry which is preliminary data.</text>
</comment>
<dbReference type="PANTHER" id="PTHR30451">
    <property type="entry name" value="OUTER MEMBRANE USHER PROTEIN"/>
    <property type="match status" value="1"/>
</dbReference>
<accession>A0A5Y2S8I1</accession>
<keyword evidence="3 10" id="KW-0813">Transport</keyword>
<keyword evidence="9 10" id="KW-0998">Cell outer membrane</keyword>
<keyword evidence="7" id="KW-0732">Signal</keyword>
<evidence type="ECO:0000256" key="4">
    <source>
        <dbReference type="ARBA" id="ARBA00022452"/>
    </source>
</evidence>
<dbReference type="InterPro" id="IPR037224">
    <property type="entry name" value="PapC_N_sf"/>
</dbReference>
<evidence type="ECO:0000313" key="13">
    <source>
        <dbReference type="EMBL" id="ECF6053976.1"/>
    </source>
</evidence>
<dbReference type="Pfam" id="PF13953">
    <property type="entry name" value="PapC_C"/>
    <property type="match status" value="1"/>
</dbReference>
<evidence type="ECO:0000256" key="2">
    <source>
        <dbReference type="ARBA" id="ARBA00008064"/>
    </source>
</evidence>
<dbReference type="SUPFAM" id="SSF141729">
    <property type="entry name" value="FimD N-terminal domain-like"/>
    <property type="match status" value="1"/>
</dbReference>
<protein>
    <submittedName>
        <fullName evidence="13">Fimbrial biogenesis outer membrane usher protein</fullName>
    </submittedName>
</protein>
<dbReference type="Pfam" id="PF13954">
    <property type="entry name" value="PapC_N"/>
    <property type="match status" value="1"/>
</dbReference>
<dbReference type="EMBL" id="AAILSQ010000037">
    <property type="protein sequence ID" value="ECF6053976.1"/>
    <property type="molecule type" value="Genomic_DNA"/>
</dbReference>
<dbReference type="GO" id="GO:0015473">
    <property type="term" value="F:fimbrial usher porin activity"/>
    <property type="evidence" value="ECO:0007669"/>
    <property type="project" value="InterPro"/>
</dbReference>
<dbReference type="InterPro" id="IPR025949">
    <property type="entry name" value="PapC-like_C"/>
</dbReference>
<dbReference type="Pfam" id="PF00577">
    <property type="entry name" value="Usher"/>
    <property type="match status" value="1"/>
</dbReference>
<dbReference type="Gene3D" id="2.60.40.3110">
    <property type="match status" value="1"/>
</dbReference>
<evidence type="ECO:0000256" key="7">
    <source>
        <dbReference type="ARBA" id="ARBA00022729"/>
    </source>
</evidence>
<keyword evidence="6 10" id="KW-0812">Transmembrane</keyword>
<dbReference type="Gene3D" id="3.10.20.410">
    <property type="match status" value="1"/>
</dbReference>
<dbReference type="PROSITE" id="PS01151">
    <property type="entry name" value="FIMBRIAL_USHER"/>
    <property type="match status" value="1"/>
</dbReference>
<dbReference type="InterPro" id="IPR042186">
    <property type="entry name" value="FimD_plug_dom"/>
</dbReference>
<gene>
    <name evidence="13" type="ORF">FNN84_22690</name>
</gene>
<evidence type="ECO:0000256" key="5">
    <source>
        <dbReference type="ARBA" id="ARBA00022558"/>
    </source>
</evidence>